<dbReference type="Proteomes" id="UP001497472">
    <property type="component" value="Unassembled WGS sequence"/>
</dbReference>
<dbReference type="EMBL" id="CAVLEF010000040">
    <property type="protein sequence ID" value="CAK1549616.1"/>
    <property type="molecule type" value="Genomic_DNA"/>
</dbReference>
<evidence type="ECO:0000313" key="2">
    <source>
        <dbReference type="Proteomes" id="UP001497472"/>
    </source>
</evidence>
<sequence>MPDPAKKINSLLFDEGTTYKTDFQTFPLRDYPKTVYKPKKSWYVRGQPAYRNVHTLTPWKGTMPDFGALHKAKDVVRTNPWTVQPPYEKPIDADREKAQMSRPRLVMTPAVSMDDIKDPRAREILCTDMYMSDMTKGMKEAVAPYTNVRAPFPGLPAPANPIVMQKLQPPTVSPEWRMDSVQWDGRQLRSFCDVTRDFWLSHKLPRCRVCEETKIVKDYRDNVRRMKQRK</sequence>
<dbReference type="AlphaFoldDB" id="A0AAV1JL36"/>
<keyword evidence="2" id="KW-1185">Reference proteome</keyword>
<gene>
    <name evidence="1" type="ORF">LNINA_LOCUS8899</name>
</gene>
<accession>A0AAV1JL36</accession>
<evidence type="ECO:0000313" key="1">
    <source>
        <dbReference type="EMBL" id="CAK1549616.1"/>
    </source>
</evidence>
<comment type="caution">
    <text evidence="1">The sequence shown here is derived from an EMBL/GenBank/DDBJ whole genome shotgun (WGS) entry which is preliminary data.</text>
</comment>
<reference evidence="1 2" key="1">
    <citation type="submission" date="2023-11" db="EMBL/GenBank/DDBJ databases">
        <authorList>
            <person name="Okamura Y."/>
        </authorList>
    </citation>
    <scope>NUCLEOTIDE SEQUENCE [LARGE SCALE GENOMIC DNA]</scope>
</reference>
<protein>
    <submittedName>
        <fullName evidence="1">Uncharacterized protein</fullName>
    </submittedName>
</protein>
<proteinExistence type="predicted"/>
<organism evidence="1 2">
    <name type="scientific">Leptosia nina</name>
    <dbReference type="NCBI Taxonomy" id="320188"/>
    <lineage>
        <taxon>Eukaryota</taxon>
        <taxon>Metazoa</taxon>
        <taxon>Ecdysozoa</taxon>
        <taxon>Arthropoda</taxon>
        <taxon>Hexapoda</taxon>
        <taxon>Insecta</taxon>
        <taxon>Pterygota</taxon>
        <taxon>Neoptera</taxon>
        <taxon>Endopterygota</taxon>
        <taxon>Lepidoptera</taxon>
        <taxon>Glossata</taxon>
        <taxon>Ditrysia</taxon>
        <taxon>Papilionoidea</taxon>
        <taxon>Pieridae</taxon>
        <taxon>Pierinae</taxon>
        <taxon>Leptosia</taxon>
    </lineage>
</organism>
<name>A0AAV1JL36_9NEOP</name>